<dbReference type="Proteomes" id="UP000504606">
    <property type="component" value="Unplaced"/>
</dbReference>
<organism evidence="1 2">
    <name type="scientific">Frankliniella occidentalis</name>
    <name type="common">Western flower thrips</name>
    <name type="synonym">Euthrips occidentalis</name>
    <dbReference type="NCBI Taxonomy" id="133901"/>
    <lineage>
        <taxon>Eukaryota</taxon>
        <taxon>Metazoa</taxon>
        <taxon>Ecdysozoa</taxon>
        <taxon>Arthropoda</taxon>
        <taxon>Hexapoda</taxon>
        <taxon>Insecta</taxon>
        <taxon>Pterygota</taxon>
        <taxon>Neoptera</taxon>
        <taxon>Paraneoptera</taxon>
        <taxon>Thysanoptera</taxon>
        <taxon>Terebrantia</taxon>
        <taxon>Thripoidea</taxon>
        <taxon>Thripidae</taxon>
        <taxon>Frankliniella</taxon>
    </lineage>
</organism>
<dbReference type="InterPro" id="IPR032675">
    <property type="entry name" value="LRR_dom_sf"/>
</dbReference>
<protein>
    <submittedName>
        <fullName evidence="2">Uncharacterized protein LOC113210197</fullName>
    </submittedName>
</protein>
<accession>A0A6J1SRD7</accession>
<dbReference type="GeneID" id="113210197"/>
<dbReference type="OrthoDB" id="8236350at2759"/>
<evidence type="ECO:0000313" key="2">
    <source>
        <dbReference type="RefSeq" id="XP_026283849.2"/>
    </source>
</evidence>
<keyword evidence="1" id="KW-1185">Reference proteome</keyword>
<dbReference type="RefSeq" id="XP_026283849.2">
    <property type="nucleotide sequence ID" value="XM_026428064.2"/>
</dbReference>
<evidence type="ECO:0000313" key="1">
    <source>
        <dbReference type="Proteomes" id="UP000504606"/>
    </source>
</evidence>
<name>A0A6J1SRD7_FRAOC</name>
<proteinExistence type="predicted"/>
<dbReference type="Gene3D" id="3.80.10.10">
    <property type="entry name" value="Ribonuclease Inhibitor"/>
    <property type="match status" value="1"/>
</dbReference>
<sequence>MDVEFVSRTAPNEKATVLAEAPGVTRLVKVSCHKDPAWSLELLQRAAPTVERLSVGHPQEAHLLAVHAMPRLRRLHVMMGADADLDAPPVVLPALPPGHAGLQCLTVSRLPRATTQSLLLAHGRALEELQLWVGTAGSLAWPRSCGDLHSLLEQCGLRALRRLVLVRAHKFSHETAACGEQLAEVRRLLPSAEVLCDVCDSVEVDEV</sequence>
<dbReference type="KEGG" id="foc:113210197"/>
<gene>
    <name evidence="2" type="primary">LOC113210197</name>
</gene>
<reference evidence="2" key="1">
    <citation type="submission" date="2025-08" db="UniProtKB">
        <authorList>
            <consortium name="RefSeq"/>
        </authorList>
    </citation>
    <scope>IDENTIFICATION</scope>
    <source>
        <tissue evidence="2">Whole organism</tissue>
    </source>
</reference>
<dbReference type="AlphaFoldDB" id="A0A6J1SRD7"/>